<evidence type="ECO:0000313" key="3">
    <source>
        <dbReference type="Proteomes" id="UP001465755"/>
    </source>
</evidence>
<gene>
    <name evidence="2" type="ORF">WJX73_008090</name>
</gene>
<keyword evidence="3" id="KW-1185">Reference proteome</keyword>
<accession>A0AAW1NWJ3</accession>
<dbReference type="EMBL" id="JALJOQ010000115">
    <property type="protein sequence ID" value="KAK9796646.1"/>
    <property type="molecule type" value="Genomic_DNA"/>
</dbReference>
<protein>
    <submittedName>
        <fullName evidence="2">Uncharacterized protein</fullName>
    </submittedName>
</protein>
<comment type="caution">
    <text evidence="2">The sequence shown here is derived from an EMBL/GenBank/DDBJ whole genome shotgun (WGS) entry which is preliminary data.</text>
</comment>
<dbReference type="Proteomes" id="UP001465755">
    <property type="component" value="Unassembled WGS sequence"/>
</dbReference>
<organism evidence="2 3">
    <name type="scientific">Symbiochloris irregularis</name>
    <dbReference type="NCBI Taxonomy" id="706552"/>
    <lineage>
        <taxon>Eukaryota</taxon>
        <taxon>Viridiplantae</taxon>
        <taxon>Chlorophyta</taxon>
        <taxon>core chlorophytes</taxon>
        <taxon>Trebouxiophyceae</taxon>
        <taxon>Trebouxiales</taxon>
        <taxon>Trebouxiaceae</taxon>
        <taxon>Symbiochloris</taxon>
    </lineage>
</organism>
<evidence type="ECO:0000313" key="2">
    <source>
        <dbReference type="EMBL" id="KAK9796646.1"/>
    </source>
</evidence>
<reference evidence="2 3" key="1">
    <citation type="journal article" date="2024" name="Nat. Commun.">
        <title>Phylogenomics reveals the evolutionary origins of lichenization in chlorophyte algae.</title>
        <authorList>
            <person name="Puginier C."/>
            <person name="Libourel C."/>
            <person name="Otte J."/>
            <person name="Skaloud P."/>
            <person name="Haon M."/>
            <person name="Grisel S."/>
            <person name="Petersen M."/>
            <person name="Berrin J.G."/>
            <person name="Delaux P.M."/>
            <person name="Dal Grande F."/>
            <person name="Keller J."/>
        </authorList>
    </citation>
    <scope>NUCLEOTIDE SEQUENCE [LARGE SCALE GENOMIC DNA]</scope>
    <source>
        <strain evidence="2 3">SAG 2036</strain>
    </source>
</reference>
<feature type="region of interest" description="Disordered" evidence="1">
    <location>
        <begin position="41"/>
        <end position="66"/>
    </location>
</feature>
<evidence type="ECO:0000256" key="1">
    <source>
        <dbReference type="SAM" id="MobiDB-lite"/>
    </source>
</evidence>
<sequence>MIAASIGGAFAQPIGRTTSNDLAGFAGTALAPYAAALSQAAPPLQERLSDDPLFSEAKADPPLGATDPYLNAFLNDPVLLDGLRTSNTFDELLAALPPAKAATLLELNLAPATGDAAADEETIQKILAEPPVSSGSRKLLQT</sequence>
<proteinExistence type="predicted"/>
<dbReference type="AlphaFoldDB" id="A0AAW1NWJ3"/>
<name>A0AAW1NWJ3_9CHLO</name>